<organism evidence="2 3">
    <name type="scientific">Phaseolus angularis</name>
    <name type="common">Azuki bean</name>
    <name type="synonym">Vigna angularis</name>
    <dbReference type="NCBI Taxonomy" id="3914"/>
    <lineage>
        <taxon>Eukaryota</taxon>
        <taxon>Viridiplantae</taxon>
        <taxon>Streptophyta</taxon>
        <taxon>Embryophyta</taxon>
        <taxon>Tracheophyta</taxon>
        <taxon>Spermatophyta</taxon>
        <taxon>Magnoliopsida</taxon>
        <taxon>eudicotyledons</taxon>
        <taxon>Gunneridae</taxon>
        <taxon>Pentapetalae</taxon>
        <taxon>rosids</taxon>
        <taxon>fabids</taxon>
        <taxon>Fabales</taxon>
        <taxon>Fabaceae</taxon>
        <taxon>Papilionoideae</taxon>
        <taxon>50 kb inversion clade</taxon>
        <taxon>NPAAA clade</taxon>
        <taxon>indigoferoid/millettioid clade</taxon>
        <taxon>Phaseoleae</taxon>
        <taxon>Vigna</taxon>
    </lineage>
</organism>
<evidence type="ECO:0000313" key="3">
    <source>
        <dbReference type="Proteomes" id="UP000053144"/>
    </source>
</evidence>
<feature type="compositionally biased region" description="Polar residues" evidence="1">
    <location>
        <begin position="1"/>
        <end position="11"/>
    </location>
</feature>
<accession>A0A0L9VEC5</accession>
<dbReference type="AlphaFoldDB" id="A0A0L9VEC5"/>
<gene>
    <name evidence="2" type="ORF">LR48_Vigan09g206400</name>
</gene>
<name>A0A0L9VEC5_PHAAN</name>
<feature type="compositionally biased region" description="Basic and acidic residues" evidence="1">
    <location>
        <begin position="381"/>
        <end position="392"/>
    </location>
</feature>
<feature type="compositionally biased region" description="Basic and acidic residues" evidence="1">
    <location>
        <begin position="31"/>
        <end position="46"/>
    </location>
</feature>
<feature type="region of interest" description="Disordered" evidence="1">
    <location>
        <begin position="1"/>
        <end position="82"/>
    </location>
</feature>
<evidence type="ECO:0000313" key="2">
    <source>
        <dbReference type="EMBL" id="KOM53405.1"/>
    </source>
</evidence>
<dbReference type="Gramene" id="KOM53405">
    <property type="protein sequence ID" value="KOM53405"/>
    <property type="gene ID" value="LR48_Vigan09g206400"/>
</dbReference>
<proteinExistence type="predicted"/>
<reference evidence="3" key="1">
    <citation type="journal article" date="2015" name="Proc. Natl. Acad. Sci. U.S.A.">
        <title>Genome sequencing of adzuki bean (Vigna angularis) provides insight into high starch and low fat accumulation and domestication.</title>
        <authorList>
            <person name="Yang K."/>
            <person name="Tian Z."/>
            <person name="Chen C."/>
            <person name="Luo L."/>
            <person name="Zhao B."/>
            <person name="Wang Z."/>
            <person name="Yu L."/>
            <person name="Li Y."/>
            <person name="Sun Y."/>
            <person name="Li W."/>
            <person name="Chen Y."/>
            <person name="Li Y."/>
            <person name="Zhang Y."/>
            <person name="Ai D."/>
            <person name="Zhao J."/>
            <person name="Shang C."/>
            <person name="Ma Y."/>
            <person name="Wu B."/>
            <person name="Wang M."/>
            <person name="Gao L."/>
            <person name="Sun D."/>
            <person name="Zhang P."/>
            <person name="Guo F."/>
            <person name="Wang W."/>
            <person name="Li Y."/>
            <person name="Wang J."/>
            <person name="Varshney R.K."/>
            <person name="Wang J."/>
            <person name="Ling H.Q."/>
            <person name="Wan P."/>
        </authorList>
    </citation>
    <scope>NUCLEOTIDE SEQUENCE</scope>
    <source>
        <strain evidence="3">cv. Jingnong 6</strain>
    </source>
</reference>
<dbReference type="EMBL" id="CM003379">
    <property type="protein sequence ID" value="KOM53405.1"/>
    <property type="molecule type" value="Genomic_DNA"/>
</dbReference>
<evidence type="ECO:0000256" key="1">
    <source>
        <dbReference type="SAM" id="MobiDB-lite"/>
    </source>
</evidence>
<feature type="compositionally biased region" description="Basic residues" evidence="1">
    <location>
        <begin position="345"/>
        <end position="361"/>
    </location>
</feature>
<dbReference type="Proteomes" id="UP000053144">
    <property type="component" value="Chromosome 9"/>
</dbReference>
<feature type="region of interest" description="Disordered" evidence="1">
    <location>
        <begin position="343"/>
        <end position="392"/>
    </location>
</feature>
<feature type="compositionally biased region" description="Basic and acidic residues" evidence="1">
    <location>
        <begin position="362"/>
        <end position="373"/>
    </location>
</feature>
<sequence>MNQSESRNGRSSCEGERTLVQARTLVQPGKDAQEDARPKCREDARPCRRTFVQQNARPEERTFVPGRGRSSSQAEVDARPARQRTLVQNARPGRRTLVHPGRSSVDARQREVDGKGSLVIWRRDFTERRAWRAARVRGNTPFFLLGSSSSSMVILCNLFQQPEPEIFSATKNCFSNQKRSGASFSHNRKIPIPIRDQYRPNIFQFQKPKVLVIVNLHWLGLKSKRTRVDDCRSATNQEAPLGFPITQSFDGWRKIVGLGRRRQRRGRMVEAATTEGSPIWSGLAMAIWSDGSRAAEAAMAEAATTEGSPIWSGLAMAIWSGGSRAAEAAAAEAVVAKAAAEEVQRRRHGQRRVRARGKKRGRMGEHAQRRSENEDLMGEQHAQRRSENEELM</sequence>
<protein>
    <submittedName>
        <fullName evidence="2">Uncharacterized protein</fullName>
    </submittedName>
</protein>